<accession>B0DI99</accession>
<sequence length="168" mass="18929">MSVITVTDGDPATEVIKLLLTHINAEAAFKRTKSSSKQTTSNGIQQLIQDIKKKWKRLEPEWTKFKAYTEAIPLLERLLLDYVYNIGDRSSRLLHRTAADVPKAPEDKMVTGLTGLINNIATQMDNKYVPASTHSVVKAFLLVYFPFASAVDNVVDLEWAEHLKSKKK</sequence>
<reference evidence="1 2" key="1">
    <citation type="journal article" date="2008" name="Nature">
        <title>The genome of Laccaria bicolor provides insights into mycorrhizal symbiosis.</title>
        <authorList>
            <person name="Martin F."/>
            <person name="Aerts A."/>
            <person name="Ahren D."/>
            <person name="Brun A."/>
            <person name="Danchin E.G.J."/>
            <person name="Duchaussoy F."/>
            <person name="Gibon J."/>
            <person name="Kohler A."/>
            <person name="Lindquist E."/>
            <person name="Pereda V."/>
            <person name="Salamov A."/>
            <person name="Shapiro H.J."/>
            <person name="Wuyts J."/>
            <person name="Blaudez D."/>
            <person name="Buee M."/>
            <person name="Brokstein P."/>
            <person name="Canbaeck B."/>
            <person name="Cohen D."/>
            <person name="Courty P.E."/>
            <person name="Coutinho P.M."/>
            <person name="Delaruelle C."/>
            <person name="Detter J.C."/>
            <person name="Deveau A."/>
            <person name="DiFazio S."/>
            <person name="Duplessis S."/>
            <person name="Fraissinet-Tachet L."/>
            <person name="Lucic E."/>
            <person name="Frey-Klett P."/>
            <person name="Fourrey C."/>
            <person name="Feussner I."/>
            <person name="Gay G."/>
            <person name="Grimwood J."/>
            <person name="Hoegger P.J."/>
            <person name="Jain P."/>
            <person name="Kilaru S."/>
            <person name="Labbe J."/>
            <person name="Lin Y.C."/>
            <person name="Legue V."/>
            <person name="Le Tacon F."/>
            <person name="Marmeisse R."/>
            <person name="Melayah D."/>
            <person name="Montanini B."/>
            <person name="Muratet M."/>
            <person name="Nehls U."/>
            <person name="Niculita-Hirzel H."/>
            <person name="Oudot-Le Secq M.P."/>
            <person name="Peter M."/>
            <person name="Quesneville H."/>
            <person name="Rajashekar B."/>
            <person name="Reich M."/>
            <person name="Rouhier N."/>
            <person name="Schmutz J."/>
            <person name="Yin T."/>
            <person name="Chalot M."/>
            <person name="Henrissat B."/>
            <person name="Kuees U."/>
            <person name="Lucas S."/>
            <person name="Van de Peer Y."/>
            <person name="Podila G.K."/>
            <person name="Polle A."/>
            <person name="Pukkila P.J."/>
            <person name="Richardson P.M."/>
            <person name="Rouze P."/>
            <person name="Sanders I.R."/>
            <person name="Stajich J.E."/>
            <person name="Tunlid A."/>
            <person name="Tuskan G."/>
            <person name="Grigoriev I.V."/>
        </authorList>
    </citation>
    <scope>NUCLEOTIDE SEQUENCE [LARGE SCALE GENOMIC DNA]</scope>
    <source>
        <strain evidence="2">S238N-H82 / ATCC MYA-4686</strain>
    </source>
</reference>
<keyword evidence="2" id="KW-1185">Reference proteome</keyword>
<dbReference type="InParanoid" id="B0DI99"/>
<dbReference type="Proteomes" id="UP000001194">
    <property type="component" value="Unassembled WGS sequence"/>
</dbReference>
<dbReference type="GeneID" id="6079392"/>
<dbReference type="KEGG" id="lbc:LACBIDRAFT_329512"/>
<evidence type="ECO:0000313" key="1">
    <source>
        <dbReference type="EMBL" id="EDR05645.1"/>
    </source>
</evidence>
<dbReference type="RefSeq" id="XP_001883749.1">
    <property type="nucleotide sequence ID" value="XM_001883714.1"/>
</dbReference>
<gene>
    <name evidence="1" type="ORF">LACBIDRAFT_329512</name>
</gene>
<organism evidence="2">
    <name type="scientific">Laccaria bicolor (strain S238N-H82 / ATCC MYA-4686)</name>
    <name type="common">Bicoloured deceiver</name>
    <name type="synonym">Laccaria laccata var. bicolor</name>
    <dbReference type="NCBI Taxonomy" id="486041"/>
    <lineage>
        <taxon>Eukaryota</taxon>
        <taxon>Fungi</taxon>
        <taxon>Dikarya</taxon>
        <taxon>Basidiomycota</taxon>
        <taxon>Agaricomycotina</taxon>
        <taxon>Agaricomycetes</taxon>
        <taxon>Agaricomycetidae</taxon>
        <taxon>Agaricales</taxon>
        <taxon>Agaricineae</taxon>
        <taxon>Hydnangiaceae</taxon>
        <taxon>Laccaria</taxon>
    </lineage>
</organism>
<evidence type="ECO:0000313" key="2">
    <source>
        <dbReference type="Proteomes" id="UP000001194"/>
    </source>
</evidence>
<name>B0DI99_LACBS</name>
<dbReference type="HOGENOM" id="CLU_1586762_0_0_1"/>
<dbReference type="EMBL" id="DS547112">
    <property type="protein sequence ID" value="EDR05645.1"/>
    <property type="molecule type" value="Genomic_DNA"/>
</dbReference>
<dbReference type="AlphaFoldDB" id="B0DI99"/>
<proteinExistence type="predicted"/>
<protein>
    <submittedName>
        <fullName evidence="1">Predicted protein</fullName>
    </submittedName>
</protein>
<dbReference type="OrthoDB" id="2953592at2759"/>